<sequence length="108" mass="12089">MEVQFREPKNLEEFKKLISENKKVAIDFHATWCGPCKLIAPKFKKLAAEFPEIVYAKIDVDDVPDVAAEAGVRAMPTFLFYKDGEKFDEVVGANAAKLGEAIEKLKQA</sequence>
<name>A0A077X2U7_9FUNG</name>
<feature type="site" description="Contributes to redox potential value" evidence="3">
    <location>
        <position position="34"/>
    </location>
</feature>
<reference evidence="6" key="1">
    <citation type="journal article" date="2014" name="Genome Announc.">
        <title>De novo whole-genome sequence and genome annotation of Lichtheimia ramosa.</title>
        <authorList>
            <person name="Linde J."/>
            <person name="Schwartze V."/>
            <person name="Binder U."/>
            <person name="Lass-Florl C."/>
            <person name="Voigt K."/>
            <person name="Horn F."/>
        </authorList>
    </citation>
    <scope>NUCLEOTIDE SEQUENCE</scope>
    <source>
        <strain evidence="6">JMRC FSU:6197</strain>
    </source>
</reference>
<evidence type="ECO:0000259" key="5">
    <source>
        <dbReference type="PROSITE" id="PS51352"/>
    </source>
</evidence>
<evidence type="ECO:0000256" key="2">
    <source>
        <dbReference type="PIRNR" id="PIRNR000077"/>
    </source>
</evidence>
<dbReference type="FunFam" id="3.40.30.10:FF:000245">
    <property type="entry name" value="Thioredoxin"/>
    <property type="match status" value="1"/>
</dbReference>
<dbReference type="GO" id="GO:0015035">
    <property type="term" value="F:protein-disulfide reductase activity"/>
    <property type="evidence" value="ECO:0007669"/>
    <property type="project" value="InterPro"/>
</dbReference>
<accession>A0A077X2U7</accession>
<proteinExistence type="inferred from homology"/>
<feature type="site" description="Deprotonates C-terminal active site Cys" evidence="3">
    <location>
        <position position="27"/>
    </location>
</feature>
<dbReference type="EMBL" id="LK023386">
    <property type="protein sequence ID" value="CDS14151.1"/>
    <property type="molecule type" value="Genomic_DNA"/>
</dbReference>
<gene>
    <name evidence="6" type="ORF">LRAMOSA06321</name>
</gene>
<evidence type="ECO:0000313" key="6">
    <source>
        <dbReference type="EMBL" id="CDS14151.1"/>
    </source>
</evidence>
<dbReference type="Gene3D" id="3.40.30.10">
    <property type="entry name" value="Glutaredoxin"/>
    <property type="match status" value="1"/>
</dbReference>
<feature type="domain" description="Thioredoxin" evidence="5">
    <location>
        <begin position="1"/>
        <end position="107"/>
    </location>
</feature>
<dbReference type="AlphaFoldDB" id="A0A077X2U7"/>
<feature type="active site" description="Nucleophile" evidence="3">
    <location>
        <position position="33"/>
    </location>
</feature>
<keyword evidence="4" id="KW-0676">Redox-active center</keyword>
<dbReference type="OrthoDB" id="2121326at2759"/>
<dbReference type="SUPFAM" id="SSF52833">
    <property type="entry name" value="Thioredoxin-like"/>
    <property type="match status" value="1"/>
</dbReference>
<dbReference type="Pfam" id="PF00085">
    <property type="entry name" value="Thioredoxin"/>
    <property type="match status" value="1"/>
</dbReference>
<dbReference type="PRINTS" id="PR00421">
    <property type="entry name" value="THIOREDOXIN"/>
</dbReference>
<evidence type="ECO:0000256" key="4">
    <source>
        <dbReference type="PIRSR" id="PIRSR000077-4"/>
    </source>
</evidence>
<dbReference type="CDD" id="cd02947">
    <property type="entry name" value="TRX_family"/>
    <property type="match status" value="1"/>
</dbReference>
<protein>
    <recommendedName>
        <fullName evidence="2">Thioredoxin</fullName>
    </recommendedName>
</protein>
<dbReference type="PANTHER" id="PTHR46115">
    <property type="entry name" value="THIOREDOXIN-LIKE PROTEIN 1"/>
    <property type="match status" value="1"/>
</dbReference>
<dbReference type="InterPro" id="IPR036249">
    <property type="entry name" value="Thioredoxin-like_sf"/>
</dbReference>
<dbReference type="PIRSF" id="PIRSF000077">
    <property type="entry name" value="Thioredoxin"/>
    <property type="match status" value="1"/>
</dbReference>
<comment type="similarity">
    <text evidence="2">Belongs to the thioredoxin family.</text>
</comment>
<feature type="site" description="Contributes to redox potential value" evidence="3">
    <location>
        <position position="35"/>
    </location>
</feature>
<evidence type="ECO:0000256" key="1">
    <source>
        <dbReference type="ARBA" id="ARBA00023157"/>
    </source>
</evidence>
<feature type="active site" description="Nucleophile" evidence="3">
    <location>
        <position position="36"/>
    </location>
</feature>
<feature type="disulfide bond" description="Redox-active" evidence="4">
    <location>
        <begin position="33"/>
        <end position="36"/>
    </location>
</feature>
<dbReference type="InterPro" id="IPR013766">
    <property type="entry name" value="Thioredoxin_domain"/>
</dbReference>
<dbReference type="InterPro" id="IPR005746">
    <property type="entry name" value="Thioredoxin"/>
</dbReference>
<dbReference type="PROSITE" id="PS51352">
    <property type="entry name" value="THIOREDOXIN_2"/>
    <property type="match status" value="1"/>
</dbReference>
<evidence type="ECO:0000256" key="3">
    <source>
        <dbReference type="PIRSR" id="PIRSR000077-1"/>
    </source>
</evidence>
<keyword evidence="1 4" id="KW-1015">Disulfide bond</keyword>
<organism evidence="6">
    <name type="scientific">Lichtheimia ramosa</name>
    <dbReference type="NCBI Taxonomy" id="688394"/>
    <lineage>
        <taxon>Eukaryota</taxon>
        <taxon>Fungi</taxon>
        <taxon>Fungi incertae sedis</taxon>
        <taxon>Mucoromycota</taxon>
        <taxon>Mucoromycotina</taxon>
        <taxon>Mucoromycetes</taxon>
        <taxon>Mucorales</taxon>
        <taxon>Lichtheimiaceae</taxon>
        <taxon>Lichtheimia</taxon>
    </lineage>
</organism>
<dbReference type="NCBIfam" id="TIGR01068">
    <property type="entry name" value="thioredoxin"/>
    <property type="match status" value="1"/>
</dbReference>